<feature type="domain" description="RecJ OB" evidence="9">
    <location>
        <begin position="475"/>
        <end position="586"/>
    </location>
</feature>
<dbReference type="GO" id="GO:0008409">
    <property type="term" value="F:5'-3' exonuclease activity"/>
    <property type="evidence" value="ECO:0007669"/>
    <property type="project" value="InterPro"/>
</dbReference>
<dbReference type="RefSeq" id="WP_089272997.1">
    <property type="nucleotide sequence ID" value="NZ_FZOC01000002.1"/>
</dbReference>
<dbReference type="EMBL" id="FZOC01000002">
    <property type="protein sequence ID" value="SNR79832.1"/>
    <property type="molecule type" value="Genomic_DNA"/>
</dbReference>
<dbReference type="NCBIfam" id="TIGR00644">
    <property type="entry name" value="recJ"/>
    <property type="match status" value="1"/>
</dbReference>
<evidence type="ECO:0000313" key="10">
    <source>
        <dbReference type="EMBL" id="SNR79832.1"/>
    </source>
</evidence>
<dbReference type="Proteomes" id="UP000198324">
    <property type="component" value="Unassembled WGS sequence"/>
</dbReference>
<dbReference type="Pfam" id="PF02272">
    <property type="entry name" value="DHHA1"/>
    <property type="match status" value="1"/>
</dbReference>
<sequence length="589" mass="63712">MPCNWKLLSGAKVPDTIDAMAQDLGITRVIAELLWRRGYESAQDMDRFLSPGLRHLPQPAAIPGLSESAEVLARELMAGARFCVWGDYDVDGITATALVKDFFAKRLGPEVAAQQIGHYLPNRVNDGYGLNLDGVERLAGQGVRLLLTVDCGISAVAEVARARELGMTVVVSDHHLPPDELPKAHGICNPRLCGGACADACTGLCNLAGVGVAFMLMAALNRLLPGQPVDMRQFLDLVALGTVADVVDLTGPNRILVKNGLLLIKEARRPGIASLKVYSGYDKLADLGAGQIGFGLAPRINAAGRMDDPQTALSMLLAPDMDTANPLASKLDGLNAQRRSEEQAILEEALAQAEEQKERLGLVLAAEHWHPGVIGIVASRVVERHYKPVLMLCREDAPDEPGGGHWKGSGRSVAEFDLHEGLSGLERLFLGFGGHRQAAGLSMRLENLDALREGFHLAVEAALGPTPLKPSLKLDRELSFGDISFTLLKELEMLQPFGMGNPEPLFVSPPVLVKDYRVFGKDHVKLNLAEQVGADAGRPGAVLPAKAWRKANDLPREVLGKLMRFAFTPRIDRFDGIPKIELQVKDWDE</sequence>
<dbReference type="InterPro" id="IPR004610">
    <property type="entry name" value="RecJ"/>
</dbReference>
<dbReference type="Pfam" id="PF01368">
    <property type="entry name" value="DHH"/>
    <property type="match status" value="1"/>
</dbReference>
<keyword evidence="6" id="KW-0175">Coiled coil</keyword>
<dbReference type="PANTHER" id="PTHR30255:SF2">
    <property type="entry name" value="SINGLE-STRANDED-DNA-SPECIFIC EXONUCLEASE RECJ"/>
    <property type="match status" value="1"/>
</dbReference>
<dbReference type="OrthoDB" id="9809852at2"/>
<evidence type="ECO:0000256" key="4">
    <source>
        <dbReference type="ARBA" id="ARBA00022801"/>
    </source>
</evidence>
<comment type="similarity">
    <text evidence="1">Belongs to the RecJ family.</text>
</comment>
<evidence type="ECO:0000259" key="9">
    <source>
        <dbReference type="Pfam" id="PF17768"/>
    </source>
</evidence>
<dbReference type="InterPro" id="IPR038763">
    <property type="entry name" value="DHH_sf"/>
</dbReference>
<keyword evidence="3" id="KW-0540">Nuclease</keyword>
<organism evidence="10 11">
    <name type="scientific">Humidesulfovibrio mexicanus</name>
    <dbReference type="NCBI Taxonomy" id="147047"/>
    <lineage>
        <taxon>Bacteria</taxon>
        <taxon>Pseudomonadati</taxon>
        <taxon>Thermodesulfobacteriota</taxon>
        <taxon>Desulfovibrionia</taxon>
        <taxon>Desulfovibrionales</taxon>
        <taxon>Desulfovibrionaceae</taxon>
        <taxon>Humidesulfovibrio</taxon>
    </lineage>
</organism>
<dbReference type="Gene3D" id="3.10.310.30">
    <property type="match status" value="1"/>
</dbReference>
<dbReference type="InterPro" id="IPR051673">
    <property type="entry name" value="SSDNA_exonuclease_RecJ"/>
</dbReference>
<protein>
    <recommendedName>
        <fullName evidence="2">Single-stranded-DNA-specific exonuclease RecJ</fullName>
    </recommendedName>
</protein>
<dbReference type="Pfam" id="PF17768">
    <property type="entry name" value="RecJ_OB"/>
    <property type="match status" value="1"/>
</dbReference>
<evidence type="ECO:0000256" key="6">
    <source>
        <dbReference type="SAM" id="Coils"/>
    </source>
</evidence>
<dbReference type="PANTHER" id="PTHR30255">
    <property type="entry name" value="SINGLE-STRANDED-DNA-SPECIFIC EXONUCLEASE RECJ"/>
    <property type="match status" value="1"/>
</dbReference>
<dbReference type="InterPro" id="IPR003156">
    <property type="entry name" value="DHHA1_dom"/>
</dbReference>
<gene>
    <name evidence="10" type="ORF">SAMN04488503_1347</name>
</gene>
<evidence type="ECO:0000256" key="5">
    <source>
        <dbReference type="ARBA" id="ARBA00022839"/>
    </source>
</evidence>
<dbReference type="GO" id="GO:0006310">
    <property type="term" value="P:DNA recombination"/>
    <property type="evidence" value="ECO:0007669"/>
    <property type="project" value="InterPro"/>
</dbReference>
<evidence type="ECO:0000256" key="3">
    <source>
        <dbReference type="ARBA" id="ARBA00022722"/>
    </source>
</evidence>
<dbReference type="InterPro" id="IPR001667">
    <property type="entry name" value="DDH_dom"/>
</dbReference>
<dbReference type="SUPFAM" id="SSF64182">
    <property type="entry name" value="DHH phosphoesterases"/>
    <property type="match status" value="1"/>
</dbReference>
<keyword evidence="11" id="KW-1185">Reference proteome</keyword>
<feature type="domain" description="DDH" evidence="7">
    <location>
        <begin position="82"/>
        <end position="242"/>
    </location>
</feature>
<evidence type="ECO:0000259" key="8">
    <source>
        <dbReference type="Pfam" id="PF02272"/>
    </source>
</evidence>
<feature type="coiled-coil region" evidence="6">
    <location>
        <begin position="336"/>
        <end position="363"/>
    </location>
</feature>
<evidence type="ECO:0000256" key="2">
    <source>
        <dbReference type="ARBA" id="ARBA00019841"/>
    </source>
</evidence>
<name>A0A238Z9S0_9BACT</name>
<dbReference type="GO" id="GO:0003676">
    <property type="term" value="F:nucleic acid binding"/>
    <property type="evidence" value="ECO:0007669"/>
    <property type="project" value="InterPro"/>
</dbReference>
<dbReference type="AlphaFoldDB" id="A0A238Z9S0"/>
<dbReference type="Gene3D" id="3.90.1640.30">
    <property type="match status" value="1"/>
</dbReference>
<feature type="domain" description="DHHA1" evidence="8">
    <location>
        <begin position="363"/>
        <end position="454"/>
    </location>
</feature>
<evidence type="ECO:0000313" key="11">
    <source>
        <dbReference type="Proteomes" id="UP000198324"/>
    </source>
</evidence>
<accession>A0A238Z9S0</accession>
<evidence type="ECO:0000256" key="1">
    <source>
        <dbReference type="ARBA" id="ARBA00005915"/>
    </source>
</evidence>
<dbReference type="InterPro" id="IPR041122">
    <property type="entry name" value="RecJ_OB"/>
</dbReference>
<reference evidence="10 11" key="1">
    <citation type="submission" date="2017-06" db="EMBL/GenBank/DDBJ databases">
        <authorList>
            <person name="Kim H.J."/>
            <person name="Triplett B.A."/>
        </authorList>
    </citation>
    <scope>NUCLEOTIDE SEQUENCE [LARGE SCALE GENOMIC DNA]</scope>
    <source>
        <strain evidence="10 11">DSM 13116</strain>
    </source>
</reference>
<dbReference type="GO" id="GO:0006281">
    <property type="term" value="P:DNA repair"/>
    <property type="evidence" value="ECO:0007669"/>
    <property type="project" value="InterPro"/>
</dbReference>
<proteinExistence type="inferred from homology"/>
<evidence type="ECO:0000259" key="7">
    <source>
        <dbReference type="Pfam" id="PF01368"/>
    </source>
</evidence>
<keyword evidence="4" id="KW-0378">Hydrolase</keyword>
<keyword evidence="5 10" id="KW-0269">Exonuclease</keyword>